<feature type="transmembrane region" description="Helical" evidence="1">
    <location>
        <begin position="225"/>
        <end position="245"/>
    </location>
</feature>
<dbReference type="PANTHER" id="PTHR34502">
    <property type="entry name" value="DUF6594 DOMAIN-CONTAINING PROTEIN-RELATED"/>
    <property type="match status" value="1"/>
</dbReference>
<dbReference type="EMBL" id="MU863628">
    <property type="protein sequence ID" value="KAK4103455.1"/>
    <property type="molecule type" value="Genomic_DNA"/>
</dbReference>
<evidence type="ECO:0000256" key="1">
    <source>
        <dbReference type="SAM" id="Phobius"/>
    </source>
</evidence>
<sequence length="273" mass="30589">MNPPSEGFAAVAEWIALDADNETFIFRRFDKLAARNLLVLQARIMSLEKQLEALDTEVSLNSDMTLKDAARTWEVLVEQEAQGEQHAQQYTKLVVEIQQSLKEYHETLVLQSQISNLHRPSKRTVDAFRHWFNTPFSVLGGQSKRYLDAQDGLVALGAQADSSPVSRLLRRYWPAKKEPTRDGALHIGRFDEKRVSAVAGVITVLTATNLLVGAIFALYYFEDKALRLVMIHVFITIFAVCAALMTNARRAELFAATAAYVSTFQTVNPANSN</sequence>
<reference evidence="3" key="1">
    <citation type="journal article" date="2023" name="Mol. Phylogenet. Evol.">
        <title>Genome-scale phylogeny and comparative genomics of the fungal order Sordariales.</title>
        <authorList>
            <person name="Hensen N."/>
            <person name="Bonometti L."/>
            <person name="Westerberg I."/>
            <person name="Brannstrom I.O."/>
            <person name="Guillou S."/>
            <person name="Cros-Aarteil S."/>
            <person name="Calhoun S."/>
            <person name="Haridas S."/>
            <person name="Kuo A."/>
            <person name="Mondo S."/>
            <person name="Pangilinan J."/>
            <person name="Riley R."/>
            <person name="LaButti K."/>
            <person name="Andreopoulos B."/>
            <person name="Lipzen A."/>
            <person name="Chen C."/>
            <person name="Yan M."/>
            <person name="Daum C."/>
            <person name="Ng V."/>
            <person name="Clum A."/>
            <person name="Steindorff A."/>
            <person name="Ohm R.A."/>
            <person name="Martin F."/>
            <person name="Silar P."/>
            <person name="Natvig D.O."/>
            <person name="Lalanne C."/>
            <person name="Gautier V."/>
            <person name="Ament-Velasquez S.L."/>
            <person name="Kruys A."/>
            <person name="Hutchinson M.I."/>
            <person name="Powell A.J."/>
            <person name="Barry K."/>
            <person name="Miller A.N."/>
            <person name="Grigoriev I.V."/>
            <person name="Debuchy R."/>
            <person name="Gladieux P."/>
            <person name="Hiltunen Thoren M."/>
            <person name="Johannesson H."/>
        </authorList>
    </citation>
    <scope>NUCLEOTIDE SEQUENCE</scope>
    <source>
        <strain evidence="3">CBS 757.83</strain>
    </source>
</reference>
<dbReference type="InterPro" id="IPR046529">
    <property type="entry name" value="DUF6594"/>
</dbReference>
<evidence type="ECO:0000313" key="3">
    <source>
        <dbReference type="EMBL" id="KAK4103455.1"/>
    </source>
</evidence>
<keyword evidence="1" id="KW-0812">Transmembrane</keyword>
<evidence type="ECO:0000313" key="4">
    <source>
        <dbReference type="Proteomes" id="UP001305647"/>
    </source>
</evidence>
<gene>
    <name evidence="3" type="ORF">N658DRAFT_421565</name>
</gene>
<protein>
    <recommendedName>
        <fullName evidence="2">DUF6594 domain-containing protein</fullName>
    </recommendedName>
</protein>
<feature type="transmembrane region" description="Helical" evidence="1">
    <location>
        <begin position="195"/>
        <end position="219"/>
    </location>
</feature>
<dbReference type="Proteomes" id="UP001305647">
    <property type="component" value="Unassembled WGS sequence"/>
</dbReference>
<evidence type="ECO:0000259" key="2">
    <source>
        <dbReference type="Pfam" id="PF20237"/>
    </source>
</evidence>
<name>A0AAN6Q4J0_9PEZI</name>
<comment type="caution">
    <text evidence="3">The sequence shown here is derived from an EMBL/GenBank/DDBJ whole genome shotgun (WGS) entry which is preliminary data.</text>
</comment>
<dbReference type="AlphaFoldDB" id="A0AAN6Q4J0"/>
<proteinExistence type="predicted"/>
<reference evidence="3" key="2">
    <citation type="submission" date="2023-05" db="EMBL/GenBank/DDBJ databases">
        <authorList>
            <consortium name="Lawrence Berkeley National Laboratory"/>
            <person name="Steindorff A."/>
            <person name="Hensen N."/>
            <person name="Bonometti L."/>
            <person name="Westerberg I."/>
            <person name="Brannstrom I.O."/>
            <person name="Guillou S."/>
            <person name="Cros-Aarteil S."/>
            <person name="Calhoun S."/>
            <person name="Haridas S."/>
            <person name="Kuo A."/>
            <person name="Mondo S."/>
            <person name="Pangilinan J."/>
            <person name="Riley R."/>
            <person name="Labutti K."/>
            <person name="Andreopoulos B."/>
            <person name="Lipzen A."/>
            <person name="Chen C."/>
            <person name="Yanf M."/>
            <person name="Daum C."/>
            <person name="Ng V."/>
            <person name="Clum A."/>
            <person name="Ohm R."/>
            <person name="Martin F."/>
            <person name="Silar P."/>
            <person name="Natvig D."/>
            <person name="Lalanne C."/>
            <person name="Gautier V."/>
            <person name="Ament-Velasquez S.L."/>
            <person name="Kruys A."/>
            <person name="Hutchinson M.I."/>
            <person name="Powell A.J."/>
            <person name="Barry K."/>
            <person name="Miller A.N."/>
            <person name="Grigoriev I.V."/>
            <person name="Debuchy R."/>
            <person name="Gladieux P."/>
            <person name="Thoren M.H."/>
            <person name="Johannesson H."/>
        </authorList>
    </citation>
    <scope>NUCLEOTIDE SEQUENCE</scope>
    <source>
        <strain evidence="3">CBS 757.83</strain>
    </source>
</reference>
<dbReference type="PANTHER" id="PTHR34502:SF4">
    <property type="entry name" value="DUF6594 DOMAIN-CONTAINING PROTEIN"/>
    <property type="match status" value="1"/>
</dbReference>
<keyword evidence="1" id="KW-0472">Membrane</keyword>
<keyword evidence="1" id="KW-1133">Transmembrane helix</keyword>
<feature type="domain" description="DUF6594" evidence="2">
    <location>
        <begin position="10"/>
        <end position="261"/>
    </location>
</feature>
<keyword evidence="4" id="KW-1185">Reference proteome</keyword>
<accession>A0AAN6Q4J0</accession>
<organism evidence="3 4">
    <name type="scientific">Parathielavia hyrcaniae</name>
    <dbReference type="NCBI Taxonomy" id="113614"/>
    <lineage>
        <taxon>Eukaryota</taxon>
        <taxon>Fungi</taxon>
        <taxon>Dikarya</taxon>
        <taxon>Ascomycota</taxon>
        <taxon>Pezizomycotina</taxon>
        <taxon>Sordariomycetes</taxon>
        <taxon>Sordariomycetidae</taxon>
        <taxon>Sordariales</taxon>
        <taxon>Chaetomiaceae</taxon>
        <taxon>Parathielavia</taxon>
    </lineage>
</organism>
<dbReference type="Pfam" id="PF20237">
    <property type="entry name" value="DUF6594"/>
    <property type="match status" value="1"/>
</dbReference>